<keyword evidence="3" id="KW-1185">Reference proteome</keyword>
<comment type="caution">
    <text evidence="2">The sequence shown here is derived from an EMBL/GenBank/DDBJ whole genome shotgun (WGS) entry which is preliminary data.</text>
</comment>
<accession>A0A834Y440</accession>
<dbReference type="Proteomes" id="UP000639338">
    <property type="component" value="Unassembled WGS sequence"/>
</dbReference>
<keyword evidence="1" id="KW-1133">Transmembrane helix</keyword>
<reference evidence="2 3" key="1">
    <citation type="submission" date="2020-08" db="EMBL/GenBank/DDBJ databases">
        <title>Aphidius gifuensis genome sequencing and assembly.</title>
        <authorList>
            <person name="Du Z."/>
        </authorList>
    </citation>
    <scope>NUCLEOTIDE SEQUENCE [LARGE SCALE GENOMIC DNA]</scope>
    <source>
        <strain evidence="2">YNYX2018</strain>
        <tissue evidence="2">Adults</tissue>
    </source>
</reference>
<dbReference type="EMBL" id="JACMRX010000001">
    <property type="protein sequence ID" value="KAF7996804.1"/>
    <property type="molecule type" value="Genomic_DNA"/>
</dbReference>
<feature type="transmembrane region" description="Helical" evidence="1">
    <location>
        <begin position="71"/>
        <end position="94"/>
    </location>
</feature>
<sequence length="96" mass="10694">MSKLPGIPKRIDVSSWFCFNVRTGSLIIGWYGLLLSIAYIFGTSALCNLIIWDSNYYEFQSPDLLKATRIFAHTIVSSNLLIAFINGAMIAGVMEL</sequence>
<evidence type="ECO:0000313" key="2">
    <source>
        <dbReference type="EMBL" id="KAF7996804.1"/>
    </source>
</evidence>
<gene>
    <name evidence="2" type="ORF">HCN44_002450</name>
</gene>
<keyword evidence="1" id="KW-0472">Membrane</keyword>
<dbReference type="AlphaFoldDB" id="A0A834Y440"/>
<organism evidence="2 3">
    <name type="scientific">Aphidius gifuensis</name>
    <name type="common">Parasitoid wasp</name>
    <dbReference type="NCBI Taxonomy" id="684658"/>
    <lineage>
        <taxon>Eukaryota</taxon>
        <taxon>Metazoa</taxon>
        <taxon>Ecdysozoa</taxon>
        <taxon>Arthropoda</taxon>
        <taxon>Hexapoda</taxon>
        <taxon>Insecta</taxon>
        <taxon>Pterygota</taxon>
        <taxon>Neoptera</taxon>
        <taxon>Endopterygota</taxon>
        <taxon>Hymenoptera</taxon>
        <taxon>Apocrita</taxon>
        <taxon>Ichneumonoidea</taxon>
        <taxon>Braconidae</taxon>
        <taxon>Aphidiinae</taxon>
        <taxon>Aphidius</taxon>
    </lineage>
</organism>
<keyword evidence="1" id="KW-0812">Transmembrane</keyword>
<protein>
    <submittedName>
        <fullName evidence="2">Uncharacterized protein</fullName>
    </submittedName>
</protein>
<name>A0A834Y440_APHGI</name>
<evidence type="ECO:0000313" key="3">
    <source>
        <dbReference type="Proteomes" id="UP000639338"/>
    </source>
</evidence>
<feature type="transmembrane region" description="Helical" evidence="1">
    <location>
        <begin position="30"/>
        <end position="51"/>
    </location>
</feature>
<proteinExistence type="predicted"/>
<evidence type="ECO:0000256" key="1">
    <source>
        <dbReference type="SAM" id="Phobius"/>
    </source>
</evidence>